<evidence type="ECO:0000313" key="6">
    <source>
        <dbReference type="EMBL" id="WZL76604.1"/>
    </source>
</evidence>
<organism evidence="6 7">
    <name type="scientific">Thermatribacter velox</name>
    <dbReference type="NCBI Taxonomy" id="3039681"/>
    <lineage>
        <taxon>Bacteria</taxon>
        <taxon>Pseudomonadati</taxon>
        <taxon>Atribacterota</taxon>
        <taxon>Atribacteria</taxon>
        <taxon>Atribacterales</taxon>
        <taxon>Thermatribacteraceae</taxon>
        <taxon>Thermatribacter</taxon>
    </lineage>
</organism>
<evidence type="ECO:0000256" key="4">
    <source>
        <dbReference type="RuleBase" id="RU003704"/>
    </source>
</evidence>
<dbReference type="Proteomes" id="UP001461341">
    <property type="component" value="Chromosome"/>
</dbReference>
<sequence>MGRVWVVGNISLDVILGGIKDFPGWGVEVLIPGYVMRPGGAAANAALALTSLGVPNFLVGVVGNDFAGQELTRKLEKGGVDLSFLDITKDVATGLSVAVTHALTLERTFLTDLGAQALLTLDHLERVLSEVRDGDFLLLCGYFLSPGIRKGEDLVKLLEAFRKKGVKLLLDTGWPTEGFTEEVKKEVLHLLSVFDYFLPNQTELQALIGENLYRIFETFPGTLVVKRGKEGSQAVNASGSIFQEASLFEAKDTIGAGDYFNAGFLFALLSGKKLDEALRVGNLVAGYNIATDSAREELLTREKLEEMLHSK</sequence>
<evidence type="ECO:0000313" key="7">
    <source>
        <dbReference type="Proteomes" id="UP001461341"/>
    </source>
</evidence>
<evidence type="ECO:0000256" key="2">
    <source>
        <dbReference type="ARBA" id="ARBA00022679"/>
    </source>
</evidence>
<accession>A0ABZ2YC81</accession>
<keyword evidence="2 4" id="KW-0808">Transferase</keyword>
<comment type="similarity">
    <text evidence="1 4">Belongs to the carbohydrate kinase PfkB family.</text>
</comment>
<dbReference type="Pfam" id="PF00294">
    <property type="entry name" value="PfkB"/>
    <property type="match status" value="1"/>
</dbReference>
<keyword evidence="7" id="KW-1185">Reference proteome</keyword>
<evidence type="ECO:0000259" key="5">
    <source>
        <dbReference type="Pfam" id="PF00294"/>
    </source>
</evidence>
<dbReference type="RefSeq" id="WP_369018768.1">
    <property type="nucleotide sequence ID" value="NZ_CP121689.1"/>
</dbReference>
<feature type="domain" description="Carbohydrate kinase PfkB" evidence="5">
    <location>
        <begin position="29"/>
        <end position="296"/>
    </location>
</feature>
<dbReference type="PANTHER" id="PTHR10584">
    <property type="entry name" value="SUGAR KINASE"/>
    <property type="match status" value="1"/>
</dbReference>
<dbReference type="GO" id="GO:0016301">
    <property type="term" value="F:kinase activity"/>
    <property type="evidence" value="ECO:0007669"/>
    <property type="project" value="UniProtKB-KW"/>
</dbReference>
<dbReference type="InterPro" id="IPR002139">
    <property type="entry name" value="Ribo/fructo_kinase"/>
</dbReference>
<dbReference type="Gene3D" id="3.40.1190.20">
    <property type="match status" value="1"/>
</dbReference>
<dbReference type="EMBL" id="CP121689">
    <property type="protein sequence ID" value="WZL76604.1"/>
    <property type="molecule type" value="Genomic_DNA"/>
</dbReference>
<dbReference type="SUPFAM" id="SSF53613">
    <property type="entry name" value="Ribokinase-like"/>
    <property type="match status" value="1"/>
</dbReference>
<evidence type="ECO:0000256" key="1">
    <source>
        <dbReference type="ARBA" id="ARBA00010688"/>
    </source>
</evidence>
<name>A0ABZ2YC81_9BACT</name>
<dbReference type="PROSITE" id="PS00584">
    <property type="entry name" value="PFKB_KINASES_2"/>
    <property type="match status" value="1"/>
</dbReference>
<proteinExistence type="inferred from homology"/>
<dbReference type="PRINTS" id="PR00990">
    <property type="entry name" value="RIBOKINASE"/>
</dbReference>
<keyword evidence="3 4" id="KW-0418">Kinase</keyword>
<reference evidence="6 7" key="1">
    <citation type="submission" date="2023-03" db="EMBL/GenBank/DDBJ databases">
        <title>Novel Species.</title>
        <authorList>
            <person name="Ma S."/>
        </authorList>
    </citation>
    <scope>NUCLEOTIDE SEQUENCE [LARGE SCALE GENOMIC DNA]</scope>
    <source>
        <strain evidence="6 7">B11</strain>
    </source>
</reference>
<dbReference type="InterPro" id="IPR011611">
    <property type="entry name" value="PfkB_dom"/>
</dbReference>
<gene>
    <name evidence="6" type="ORF">QBE54_02400</name>
</gene>
<dbReference type="InterPro" id="IPR002173">
    <property type="entry name" value="Carboh/pur_kinase_PfkB_CS"/>
</dbReference>
<dbReference type="PANTHER" id="PTHR10584:SF167">
    <property type="entry name" value="PFKB DOMAIN PROTEIN"/>
    <property type="match status" value="1"/>
</dbReference>
<protein>
    <submittedName>
        <fullName evidence="6">Carbohydrate kinase family protein</fullName>
    </submittedName>
</protein>
<evidence type="ECO:0000256" key="3">
    <source>
        <dbReference type="ARBA" id="ARBA00022777"/>
    </source>
</evidence>
<dbReference type="InterPro" id="IPR029056">
    <property type="entry name" value="Ribokinase-like"/>
</dbReference>